<dbReference type="SUPFAM" id="SSF56935">
    <property type="entry name" value="Porins"/>
    <property type="match status" value="1"/>
</dbReference>
<organism evidence="2 3">
    <name type="scientific">Rhizopus delemar</name>
    <dbReference type="NCBI Taxonomy" id="936053"/>
    <lineage>
        <taxon>Eukaryota</taxon>
        <taxon>Fungi</taxon>
        <taxon>Fungi incertae sedis</taxon>
        <taxon>Mucoromycota</taxon>
        <taxon>Mucoromycotina</taxon>
        <taxon>Mucoromycetes</taxon>
        <taxon>Mucorales</taxon>
        <taxon>Mucorineae</taxon>
        <taxon>Rhizopodaceae</taxon>
        <taxon>Rhizopus</taxon>
    </lineage>
</organism>
<keyword evidence="3" id="KW-1185">Reference proteome</keyword>
<sequence>MFPARHHRPPCRSIAPLTLAIAGVRRSVAVPAVAQESKDKATDLARIEVTGSNIRRTDVETASPVQVISKQDIQNMGARTLLQVLDNLPAARPAQQDARSLFTGSDGASQANLRGLGAQGTLVLLNGRRLSYYGAPAGFQTQFVNIDAIPAAAIERMEVLTDGASAVYGTDAVAGVINLIPPLPARKER</sequence>
<dbReference type="InterPro" id="IPR012910">
    <property type="entry name" value="Plug_dom"/>
</dbReference>
<dbReference type="PANTHER" id="PTHR47234">
    <property type="match status" value="1"/>
</dbReference>
<dbReference type="EMBL" id="JAANIU010007859">
    <property type="protein sequence ID" value="KAG1536512.1"/>
    <property type="molecule type" value="Genomic_DNA"/>
</dbReference>
<evidence type="ECO:0000313" key="2">
    <source>
        <dbReference type="EMBL" id="KAG1536512.1"/>
    </source>
</evidence>
<dbReference type="InterPro" id="IPR039426">
    <property type="entry name" value="TonB-dep_rcpt-like"/>
</dbReference>
<reference evidence="2 3" key="1">
    <citation type="journal article" date="2020" name="Microb. Genom.">
        <title>Genetic diversity of clinical and environmental Mucorales isolates obtained from an investigation of mucormycosis cases among solid organ transplant recipients.</title>
        <authorList>
            <person name="Nguyen M.H."/>
            <person name="Kaul D."/>
            <person name="Muto C."/>
            <person name="Cheng S.J."/>
            <person name="Richter R.A."/>
            <person name="Bruno V.M."/>
            <person name="Liu G."/>
            <person name="Beyhan S."/>
            <person name="Sundermann A.J."/>
            <person name="Mounaud S."/>
            <person name="Pasculle A.W."/>
            <person name="Nierman W.C."/>
            <person name="Driscoll E."/>
            <person name="Cumbie R."/>
            <person name="Clancy C.J."/>
            <person name="Dupont C.L."/>
        </authorList>
    </citation>
    <scope>NUCLEOTIDE SEQUENCE [LARGE SCALE GENOMIC DNA]</scope>
    <source>
        <strain evidence="2 3">GL24</strain>
    </source>
</reference>
<dbReference type="PANTHER" id="PTHR47234:SF3">
    <property type="entry name" value="SECRETIN_TONB SHORT N-TERMINAL DOMAIN-CONTAINING PROTEIN"/>
    <property type="match status" value="1"/>
</dbReference>
<dbReference type="AlphaFoldDB" id="A0A9P6Y0X8"/>
<accession>A0A9P6Y0X8</accession>
<dbReference type="Proteomes" id="UP000740926">
    <property type="component" value="Unassembled WGS sequence"/>
</dbReference>
<name>A0A9P6Y0X8_9FUNG</name>
<dbReference type="InterPro" id="IPR037066">
    <property type="entry name" value="Plug_dom_sf"/>
</dbReference>
<evidence type="ECO:0000259" key="1">
    <source>
        <dbReference type="Pfam" id="PF07715"/>
    </source>
</evidence>
<evidence type="ECO:0000313" key="3">
    <source>
        <dbReference type="Proteomes" id="UP000740926"/>
    </source>
</evidence>
<dbReference type="Pfam" id="PF07715">
    <property type="entry name" value="Plug"/>
    <property type="match status" value="1"/>
</dbReference>
<gene>
    <name evidence="2" type="ORF">G6F50_015045</name>
</gene>
<comment type="caution">
    <text evidence="2">The sequence shown here is derived from an EMBL/GenBank/DDBJ whole genome shotgun (WGS) entry which is preliminary data.</text>
</comment>
<dbReference type="Gene3D" id="2.170.130.10">
    <property type="entry name" value="TonB-dependent receptor, plug domain"/>
    <property type="match status" value="1"/>
</dbReference>
<dbReference type="PROSITE" id="PS52016">
    <property type="entry name" value="TONB_DEPENDENT_REC_3"/>
    <property type="match status" value="1"/>
</dbReference>
<feature type="domain" description="TonB-dependent receptor plug" evidence="1">
    <location>
        <begin position="60"/>
        <end position="176"/>
    </location>
</feature>
<protein>
    <recommendedName>
        <fullName evidence="1">TonB-dependent receptor plug domain-containing protein</fullName>
    </recommendedName>
</protein>
<proteinExistence type="predicted"/>